<evidence type="ECO:0000259" key="15">
    <source>
        <dbReference type="SMART" id="SM00704"/>
    </source>
</evidence>
<keyword evidence="6 13" id="KW-0418">Kinase</keyword>
<dbReference type="GO" id="GO:0005737">
    <property type="term" value="C:cytoplasm"/>
    <property type="evidence" value="ECO:0007669"/>
    <property type="project" value="TreeGrafter"/>
</dbReference>
<dbReference type="Gene3D" id="3.40.5.90">
    <property type="entry name" value="CDGSH iron-sulfur domain, mitoNEET-type"/>
    <property type="match status" value="2"/>
</dbReference>
<dbReference type="InterPro" id="IPR018967">
    <property type="entry name" value="FeS-contain_CDGSH-typ"/>
</dbReference>
<feature type="region of interest" description="Disordered" evidence="14">
    <location>
        <begin position="1"/>
        <end position="55"/>
    </location>
</feature>
<evidence type="ECO:0000256" key="14">
    <source>
        <dbReference type="SAM" id="MobiDB-lite"/>
    </source>
</evidence>
<evidence type="ECO:0000256" key="13">
    <source>
        <dbReference type="RuleBase" id="RU363090"/>
    </source>
</evidence>
<feature type="compositionally biased region" description="Basic and acidic residues" evidence="14">
    <location>
        <begin position="8"/>
        <end position="35"/>
    </location>
</feature>
<dbReference type="SMART" id="SM00704">
    <property type="entry name" value="ZnF_CDGSH"/>
    <property type="match status" value="2"/>
</dbReference>
<dbReference type="InterPro" id="IPR005522">
    <property type="entry name" value="IPK"/>
</dbReference>
<evidence type="ECO:0000256" key="7">
    <source>
        <dbReference type="ARBA" id="ARBA00022840"/>
    </source>
</evidence>
<dbReference type="EC" id="2.7.-.-" evidence="13"/>
<evidence type="ECO:0000256" key="5">
    <source>
        <dbReference type="ARBA" id="ARBA00022741"/>
    </source>
</evidence>
<evidence type="ECO:0000256" key="8">
    <source>
        <dbReference type="ARBA" id="ARBA00023004"/>
    </source>
</evidence>
<dbReference type="PANTHER" id="PTHR12400">
    <property type="entry name" value="INOSITOL POLYPHOSPHATE KINASE"/>
    <property type="match status" value="1"/>
</dbReference>
<dbReference type="Pfam" id="PF09360">
    <property type="entry name" value="zf-CDGSH"/>
    <property type="match status" value="2"/>
</dbReference>
<gene>
    <name evidence="16" type="ORF">BSTOLATCC_MIC7834</name>
</gene>
<reference evidence="16" key="1">
    <citation type="submission" date="2021-09" db="EMBL/GenBank/DDBJ databases">
        <authorList>
            <consortium name="AG Swart"/>
            <person name="Singh M."/>
            <person name="Singh A."/>
            <person name="Seah K."/>
            <person name="Emmerich C."/>
        </authorList>
    </citation>
    <scope>NUCLEOTIDE SEQUENCE</scope>
    <source>
        <strain evidence="16">ATCC30299</strain>
    </source>
</reference>
<evidence type="ECO:0000256" key="9">
    <source>
        <dbReference type="ARBA" id="ARBA00023014"/>
    </source>
</evidence>
<dbReference type="GO" id="GO:0051765">
    <property type="term" value="F:inositol tetrakisphosphate kinase activity"/>
    <property type="evidence" value="ECO:0007669"/>
    <property type="project" value="TreeGrafter"/>
</dbReference>
<evidence type="ECO:0000313" key="16">
    <source>
        <dbReference type="EMBL" id="CAG9313049.1"/>
    </source>
</evidence>
<evidence type="ECO:0000256" key="11">
    <source>
        <dbReference type="ARBA" id="ARBA00036164"/>
    </source>
</evidence>
<dbReference type="EMBL" id="CAJZBQ010000009">
    <property type="protein sequence ID" value="CAG9313049.1"/>
    <property type="molecule type" value="Genomic_DNA"/>
</dbReference>
<keyword evidence="7" id="KW-0067">ATP-binding</keyword>
<evidence type="ECO:0000313" key="17">
    <source>
        <dbReference type="Proteomes" id="UP001162131"/>
    </source>
</evidence>
<feature type="domain" description="Iron-binding zinc finger CDGSH type" evidence="15">
    <location>
        <begin position="546"/>
        <end position="583"/>
    </location>
</feature>
<evidence type="ECO:0000256" key="10">
    <source>
        <dbReference type="ARBA" id="ARBA00034078"/>
    </source>
</evidence>
<dbReference type="GO" id="GO:0005634">
    <property type="term" value="C:nucleus"/>
    <property type="evidence" value="ECO:0007669"/>
    <property type="project" value="TreeGrafter"/>
</dbReference>
<comment type="caution">
    <text evidence="16">The sequence shown here is derived from an EMBL/GenBank/DDBJ whole genome shotgun (WGS) entry which is preliminary data.</text>
</comment>
<accession>A0AAU9IPF9</accession>
<evidence type="ECO:0000256" key="3">
    <source>
        <dbReference type="ARBA" id="ARBA00022714"/>
    </source>
</evidence>
<evidence type="ECO:0000256" key="12">
    <source>
        <dbReference type="ARBA" id="ARBA00036525"/>
    </source>
</evidence>
<dbReference type="InterPro" id="IPR042216">
    <property type="entry name" value="MitoNEET_CISD"/>
</dbReference>
<sequence>MGCGGSKKPKEETKKVEEKHEENKHDITNGGEGEKPTNQPETKTTEEGQAGGHAGTLIFEGNRLLKKAKKGEIDFFQYLYSPDQTDQDIIELRKFAPSFYGIEERNNERYISMENLLTGYDYPNIMDCKLGRITWTPHHTEETKAHQEAKNKTTTTGSLGFRISGIVTKDSHGKKLEAWAKKEGFFGINEGNIHEQFAKIVTHDGKINYEAIDIFIRGTIEILYWFKRQKTKHFVASSVFYVSGKNNKHQVRYIDFAHAIEANGEIDNNVIEGLENCVKIWEKLKNPMPQPVASGDQAGGHEGSLIFRGNKLLKKAHPAEIGFYSALFDPQLENTELIEFRKFVPYYYGVEIINNKNYIVLENVLFGYEHPNVLDCKIGKVTWTKDHNEVKTRKQQEKARTTTTGSLGFRISGLITKDEYGNKIESWSKDGGYFNITPENIHEQLAKIVHRGETFQLDRVELLIKQTQEILNWFTRQRSKLFFTASVLYVNGTDKAQARFIDFAHVFDAEGHEDINTREGLENLIKCWQEVIRKYCAPQERVKPQKFPYEVTLEEGKTYHYCDCGRSKTQPFCDGSHIDTSFAPIEVVVNETKLYHLCGCKSTKNKPYCDGSHTKLDW</sequence>
<dbReference type="GO" id="GO:0008440">
    <property type="term" value="F:inositol-1,4,5-trisphosphate 3-kinase activity"/>
    <property type="evidence" value="ECO:0007669"/>
    <property type="project" value="TreeGrafter"/>
</dbReference>
<evidence type="ECO:0000256" key="4">
    <source>
        <dbReference type="ARBA" id="ARBA00022723"/>
    </source>
</evidence>
<dbReference type="GO" id="GO:0032958">
    <property type="term" value="P:inositol phosphate biosynthetic process"/>
    <property type="evidence" value="ECO:0007669"/>
    <property type="project" value="InterPro"/>
</dbReference>
<dbReference type="AlphaFoldDB" id="A0AAU9IPF9"/>
<comment type="catalytic activity">
    <reaction evidence="11">
        <text>1D-myo-inositol 1,4,5-trisphosphate + 2 ATP = 1D-myo-inositol 1,3,4,5,6-pentakisphosphate + 2 ADP + 2 H(+)</text>
        <dbReference type="Rhea" id="RHEA:32359"/>
        <dbReference type="ChEBI" id="CHEBI:15378"/>
        <dbReference type="ChEBI" id="CHEBI:30616"/>
        <dbReference type="ChEBI" id="CHEBI:57733"/>
        <dbReference type="ChEBI" id="CHEBI:203600"/>
        <dbReference type="ChEBI" id="CHEBI:456216"/>
        <dbReference type="EC" id="2.7.1.151"/>
    </reaction>
</comment>
<keyword evidence="2 13" id="KW-0808">Transferase</keyword>
<proteinExistence type="inferred from homology"/>
<keyword evidence="5" id="KW-0547">Nucleotide-binding</keyword>
<keyword evidence="3" id="KW-0001">2Fe-2S</keyword>
<comment type="cofactor">
    <cofactor evidence="10">
        <name>[2Fe-2S] cluster</name>
        <dbReference type="ChEBI" id="CHEBI:190135"/>
    </cofactor>
</comment>
<keyword evidence="17" id="KW-1185">Reference proteome</keyword>
<comment type="similarity">
    <text evidence="1 13">Belongs to the inositol phosphokinase (IPK) family.</text>
</comment>
<dbReference type="InterPro" id="IPR038286">
    <property type="entry name" value="IPK_sf"/>
</dbReference>
<feature type="domain" description="Iron-binding zinc finger CDGSH type" evidence="15">
    <location>
        <begin position="584"/>
        <end position="617"/>
    </location>
</feature>
<name>A0AAU9IPF9_9CILI</name>
<comment type="catalytic activity">
    <reaction evidence="12">
        <text>1D-myo-inositol 1,3,4,6-tetrakisphosphate + ATP = 1D-myo-inositol 1,3,4,5,6-pentakisphosphate + ADP + H(+)</text>
        <dbReference type="Rhea" id="RHEA:12717"/>
        <dbReference type="ChEBI" id="CHEBI:15378"/>
        <dbReference type="ChEBI" id="CHEBI:30616"/>
        <dbReference type="ChEBI" id="CHEBI:57660"/>
        <dbReference type="ChEBI" id="CHEBI:57733"/>
        <dbReference type="ChEBI" id="CHEBI:456216"/>
        <dbReference type="EC" id="2.7.1.140"/>
    </reaction>
</comment>
<dbReference type="PANTHER" id="PTHR12400:SF51">
    <property type="entry name" value="INOSITOL POLYPHOSPHATE MULTIKINASE"/>
    <property type="match status" value="1"/>
</dbReference>
<protein>
    <recommendedName>
        <fullName evidence="13">Kinase</fullName>
        <ecNumber evidence="13">2.7.-.-</ecNumber>
    </recommendedName>
</protein>
<evidence type="ECO:0000256" key="6">
    <source>
        <dbReference type="ARBA" id="ARBA00022777"/>
    </source>
</evidence>
<evidence type="ECO:0000256" key="2">
    <source>
        <dbReference type="ARBA" id="ARBA00022679"/>
    </source>
</evidence>
<dbReference type="GO" id="GO:0005524">
    <property type="term" value="F:ATP binding"/>
    <property type="evidence" value="ECO:0007669"/>
    <property type="project" value="UniProtKB-KW"/>
</dbReference>
<dbReference type="SUPFAM" id="SSF56104">
    <property type="entry name" value="SAICAR synthase-like"/>
    <property type="match status" value="2"/>
</dbReference>
<dbReference type="Gene3D" id="3.30.470.160">
    <property type="entry name" value="Inositol polyphosphate kinase"/>
    <property type="match status" value="2"/>
</dbReference>
<keyword evidence="4" id="KW-0479">Metal-binding</keyword>
<organism evidence="16 17">
    <name type="scientific">Blepharisma stoltei</name>
    <dbReference type="NCBI Taxonomy" id="1481888"/>
    <lineage>
        <taxon>Eukaryota</taxon>
        <taxon>Sar</taxon>
        <taxon>Alveolata</taxon>
        <taxon>Ciliophora</taxon>
        <taxon>Postciliodesmatophora</taxon>
        <taxon>Heterotrichea</taxon>
        <taxon>Heterotrichida</taxon>
        <taxon>Blepharismidae</taxon>
        <taxon>Blepharisma</taxon>
    </lineage>
</organism>
<keyword evidence="8" id="KW-0408">Iron</keyword>
<dbReference type="Pfam" id="PF03770">
    <property type="entry name" value="IPK"/>
    <property type="match status" value="2"/>
</dbReference>
<dbReference type="GO" id="GO:0051537">
    <property type="term" value="F:2 iron, 2 sulfur cluster binding"/>
    <property type="evidence" value="ECO:0007669"/>
    <property type="project" value="UniProtKB-KW"/>
</dbReference>
<dbReference type="Proteomes" id="UP001162131">
    <property type="component" value="Unassembled WGS sequence"/>
</dbReference>
<dbReference type="GO" id="GO:0046872">
    <property type="term" value="F:metal ion binding"/>
    <property type="evidence" value="ECO:0007669"/>
    <property type="project" value="UniProtKB-KW"/>
</dbReference>
<evidence type="ECO:0000256" key="1">
    <source>
        <dbReference type="ARBA" id="ARBA00007374"/>
    </source>
</evidence>
<keyword evidence="9" id="KW-0411">Iron-sulfur</keyword>